<organism evidence="1 2">
    <name type="scientific">Pseudobutyrivibrio ruminis DSM 9787</name>
    <dbReference type="NCBI Taxonomy" id="1123011"/>
    <lineage>
        <taxon>Bacteria</taxon>
        <taxon>Bacillati</taxon>
        <taxon>Bacillota</taxon>
        <taxon>Clostridia</taxon>
        <taxon>Lachnospirales</taxon>
        <taxon>Lachnospiraceae</taxon>
        <taxon>Pseudobutyrivibrio</taxon>
    </lineage>
</organism>
<protein>
    <submittedName>
        <fullName evidence="1">Uncharacterized protein</fullName>
    </submittedName>
</protein>
<dbReference type="EMBL" id="OBMR01000014">
    <property type="protein sequence ID" value="SOC16369.1"/>
    <property type="molecule type" value="Genomic_DNA"/>
</dbReference>
<accession>A0A285T4R6</accession>
<name>A0A285T4R6_9FIRM</name>
<dbReference type="AlphaFoldDB" id="A0A285T4R6"/>
<evidence type="ECO:0000313" key="1">
    <source>
        <dbReference type="EMBL" id="SOC16369.1"/>
    </source>
</evidence>
<evidence type="ECO:0000313" key="2">
    <source>
        <dbReference type="Proteomes" id="UP000219563"/>
    </source>
</evidence>
<dbReference type="Proteomes" id="UP000219563">
    <property type="component" value="Unassembled WGS sequence"/>
</dbReference>
<sequence length="743" mass="85904">MKQRKVDISMIPYDKCYEDSGIISSSEGTYSKSYRIENEKKTDSNVDLELIYLAFSQLFVELKNTTFQFVIRNAAIDKTEYLKKIQLEKNKEQIVNDVISKYNNVLEKNIDVGHNNYKTDVILTVKVVADNCNNANHIFEELFQTISEKIECIPGFKVYDMNLFERLELMCDIYNPGIDKSIDKSLFKKRSTKEMIAASKYDRKRRDLLGLEKYYVRMFFINNIPGENTDTILHDLLSVSNNSILSVGYQPLDSMIGYNGARRAIKENTDVLEIPVRRTIEDRKLKRVSKVETIRAECENDSFTRSAIEILRDSASKEEPVIQASFIIGLYAETIEELERDTKMLKLSASKYSCQIKTCDYMQDKAFQSVLPLAETKIDVSRVFNISRISKILPVNINNTKTSKPMLEGLNAINDNMIFIDKNKYQISLITGGSEQVQTYALKRDVVNTLMSSDASVVIVTTKAEKYKRFTEIFDCKLYKGIFPDLFSKDEDYGLDTDVKKARAIFLEAFVTAKDGFYNRRLMKEELKEYYEKVETDVGMVNELHDFNMVLDYLDLNPKRCELFRRAIGGYIVDSTIPILDDSRVNIIETANFAEYLTTIDYLWCQSIKLKKNCKNVCVFLDGVDEFLKSETTSDYLISILDRCRRLKVPITMVLEEPVKIVTDDDAVIELEYFLKKIQLHKILSLGPIERKYFIEKLNIPKILVPYITDREPKEGIIVSPSLNIAFNDHFENNDDPFFNIFS</sequence>
<gene>
    <name evidence="1" type="ORF">SAMN02910411_0379</name>
</gene>
<reference evidence="1 2" key="1">
    <citation type="submission" date="2017-08" db="EMBL/GenBank/DDBJ databases">
        <authorList>
            <person name="de Groot N.N."/>
        </authorList>
    </citation>
    <scope>NUCLEOTIDE SEQUENCE [LARGE SCALE GENOMIC DNA]</scope>
    <source>
        <strain evidence="1 2">DSM 9787</strain>
    </source>
</reference>
<dbReference type="RefSeq" id="WP_097077165.1">
    <property type="nucleotide sequence ID" value="NZ_OBMR01000014.1"/>
</dbReference>
<proteinExistence type="predicted"/>